<dbReference type="KEGG" id="fya:KMW28_04735"/>
<feature type="domain" description="Transglutaminase-like" evidence="1">
    <location>
        <begin position="112"/>
        <end position="179"/>
    </location>
</feature>
<protein>
    <recommendedName>
        <fullName evidence="1">Transglutaminase-like domain-containing protein</fullName>
    </recommendedName>
</protein>
<reference evidence="2 3" key="1">
    <citation type="submission" date="2021-05" db="EMBL/GenBank/DDBJ databases">
        <title>Comparative genomic studies on the polysaccharide-degrading batcterial strains of the Flammeovirga genus.</title>
        <authorList>
            <person name="Zewei F."/>
            <person name="Zheng Z."/>
            <person name="Yu L."/>
            <person name="Ruyue G."/>
            <person name="Yanhong M."/>
            <person name="Yuanyuan C."/>
            <person name="Jingyan G."/>
            <person name="Wenjun H."/>
        </authorList>
    </citation>
    <scope>NUCLEOTIDE SEQUENCE [LARGE SCALE GENOMIC DNA]</scope>
    <source>
        <strain evidence="2 3">NBRC:100898</strain>
    </source>
</reference>
<sequence>MKKFIFFFLLSLSIQAQTTCNKLNEYHKADSIALNYKGSELTELYHLTINLTKDLSSDIDKYRSIFYWICTNIQGDRLNNSKNQQMRKKYAKDEAKLKEWNDSFARKSFKILVEDHKTVCTGYAYLLRSMCKMVDIECVIVDGFGRNIQSASLSKKSLPNHSWNAVKLDGKWYLSDPTWASGYFKNNEYTFTFDFNEGYFLSSPEQFILTHFPLDEKWQLLDNHLTFDEFTQKPLHYHFAFSHQIFLESPSTFSNQVMKNEEFMITLKAIDINSEKLSLRYGKELYPLKAEITTSSKDSIIIKLKLRSKGYYDIHVFYGEEIVATLNYKSSGKMKN</sequence>
<organism evidence="2 3">
    <name type="scientific">Flammeovirga yaeyamensis</name>
    <dbReference type="NCBI Taxonomy" id="367791"/>
    <lineage>
        <taxon>Bacteria</taxon>
        <taxon>Pseudomonadati</taxon>
        <taxon>Bacteroidota</taxon>
        <taxon>Cytophagia</taxon>
        <taxon>Cytophagales</taxon>
        <taxon>Flammeovirgaceae</taxon>
        <taxon>Flammeovirga</taxon>
    </lineage>
</organism>
<dbReference type="PANTHER" id="PTHR46333">
    <property type="entry name" value="CYTOKINESIS PROTEIN 3"/>
    <property type="match status" value="1"/>
</dbReference>
<proteinExistence type="predicted"/>
<dbReference type="SMART" id="SM00460">
    <property type="entry name" value="TGc"/>
    <property type="match status" value="1"/>
</dbReference>
<dbReference type="EMBL" id="CP076132">
    <property type="protein sequence ID" value="QWG02891.1"/>
    <property type="molecule type" value="Genomic_DNA"/>
</dbReference>
<evidence type="ECO:0000313" key="2">
    <source>
        <dbReference type="EMBL" id="QWG02891.1"/>
    </source>
</evidence>
<gene>
    <name evidence="2" type="ORF">KMW28_04735</name>
</gene>
<evidence type="ECO:0000259" key="1">
    <source>
        <dbReference type="SMART" id="SM00460"/>
    </source>
</evidence>
<dbReference type="Proteomes" id="UP000678679">
    <property type="component" value="Chromosome 1"/>
</dbReference>
<accession>A0AAX1N911</accession>
<dbReference type="PANTHER" id="PTHR46333:SF2">
    <property type="entry name" value="CYTOKINESIS PROTEIN 3"/>
    <property type="match status" value="1"/>
</dbReference>
<evidence type="ECO:0000313" key="3">
    <source>
        <dbReference type="Proteomes" id="UP000678679"/>
    </source>
</evidence>
<keyword evidence="3" id="KW-1185">Reference proteome</keyword>
<dbReference type="GO" id="GO:0005737">
    <property type="term" value="C:cytoplasm"/>
    <property type="evidence" value="ECO:0007669"/>
    <property type="project" value="TreeGrafter"/>
</dbReference>
<dbReference type="InterPro" id="IPR002931">
    <property type="entry name" value="Transglutaminase-like"/>
</dbReference>
<dbReference type="Gene3D" id="3.10.620.30">
    <property type="match status" value="1"/>
</dbReference>
<dbReference type="AlphaFoldDB" id="A0AAX1N911"/>
<dbReference type="SUPFAM" id="SSF54001">
    <property type="entry name" value="Cysteine proteinases"/>
    <property type="match status" value="1"/>
</dbReference>
<name>A0AAX1N911_9BACT</name>
<dbReference type="InterPro" id="IPR038765">
    <property type="entry name" value="Papain-like_cys_pep_sf"/>
</dbReference>
<dbReference type="RefSeq" id="WP_169664367.1">
    <property type="nucleotide sequence ID" value="NZ_CP076132.1"/>
</dbReference>
<dbReference type="Pfam" id="PF01841">
    <property type="entry name" value="Transglut_core"/>
    <property type="match status" value="1"/>
</dbReference>
<dbReference type="InterPro" id="IPR052557">
    <property type="entry name" value="CAP/Cytokinesis_protein"/>
</dbReference>